<dbReference type="PROSITE" id="PS50142">
    <property type="entry name" value="RNASE_3_2"/>
    <property type="match status" value="1"/>
</dbReference>
<gene>
    <name evidence="2" type="ORF">N7G274_006229</name>
</gene>
<organism evidence="2 3">
    <name type="scientific">Stereocaulon virgatum</name>
    <dbReference type="NCBI Taxonomy" id="373712"/>
    <lineage>
        <taxon>Eukaryota</taxon>
        <taxon>Fungi</taxon>
        <taxon>Dikarya</taxon>
        <taxon>Ascomycota</taxon>
        <taxon>Pezizomycotina</taxon>
        <taxon>Lecanoromycetes</taxon>
        <taxon>OSLEUM clade</taxon>
        <taxon>Lecanoromycetidae</taxon>
        <taxon>Lecanorales</taxon>
        <taxon>Lecanorineae</taxon>
        <taxon>Stereocaulaceae</taxon>
        <taxon>Stereocaulon</taxon>
    </lineage>
</organism>
<accession>A0ABR4A788</accession>
<dbReference type="SUPFAM" id="SSF69065">
    <property type="entry name" value="RNase III domain-like"/>
    <property type="match status" value="1"/>
</dbReference>
<dbReference type="CDD" id="cd00593">
    <property type="entry name" value="RIBOc"/>
    <property type="match status" value="1"/>
</dbReference>
<dbReference type="InterPro" id="IPR036389">
    <property type="entry name" value="RNase_III_sf"/>
</dbReference>
<name>A0ABR4A788_9LECA</name>
<reference evidence="2 3" key="1">
    <citation type="submission" date="2024-09" db="EMBL/GenBank/DDBJ databases">
        <title>Rethinking Asexuality: The Enigmatic Case of Functional Sexual Genes in Lepraria (Stereocaulaceae).</title>
        <authorList>
            <person name="Doellman M."/>
            <person name="Sun Y."/>
            <person name="Barcenas-Pena A."/>
            <person name="Lumbsch H.T."/>
            <person name="Grewe F."/>
        </authorList>
    </citation>
    <scope>NUCLEOTIDE SEQUENCE [LARGE SCALE GENOMIC DNA]</scope>
    <source>
        <strain evidence="2 3">Mercado 3170</strain>
    </source>
</reference>
<feature type="domain" description="RNase III" evidence="1">
    <location>
        <begin position="9"/>
        <end position="136"/>
    </location>
</feature>
<comment type="caution">
    <text evidence="2">The sequence shown here is derived from an EMBL/GenBank/DDBJ whole genome shotgun (WGS) entry which is preliminary data.</text>
</comment>
<proteinExistence type="predicted"/>
<keyword evidence="3" id="KW-1185">Reference proteome</keyword>
<evidence type="ECO:0000313" key="2">
    <source>
        <dbReference type="EMBL" id="KAL2040771.1"/>
    </source>
</evidence>
<evidence type="ECO:0000313" key="3">
    <source>
        <dbReference type="Proteomes" id="UP001590950"/>
    </source>
</evidence>
<protein>
    <recommendedName>
        <fullName evidence="1">RNase III domain-containing protein</fullName>
    </recommendedName>
</protein>
<dbReference type="InterPro" id="IPR000999">
    <property type="entry name" value="RNase_III_dom"/>
</dbReference>
<dbReference type="Gene3D" id="1.10.1520.10">
    <property type="entry name" value="Ribonuclease III domain"/>
    <property type="match status" value="1"/>
</dbReference>
<evidence type="ECO:0000259" key="1">
    <source>
        <dbReference type="PROSITE" id="PS50142"/>
    </source>
</evidence>
<sequence length="152" mass="16212">MATTQASKIRGVENIIGYKFNDPLILWEALQPAGSGVTFAGSRRFLEGNKRLAMLGDAVLNVALLDDWYGGAGSRRQATAILQDVSANANLDRVARSHGLDNFVCLDTRAQGHRVMITQMTATVEAILGGVWLDGGLEAVKGTMINLGLVPS</sequence>
<dbReference type="Proteomes" id="UP001590950">
    <property type="component" value="Unassembled WGS sequence"/>
</dbReference>
<dbReference type="EMBL" id="JBEFKJ010000019">
    <property type="protein sequence ID" value="KAL2040771.1"/>
    <property type="molecule type" value="Genomic_DNA"/>
</dbReference>
<dbReference type="Pfam" id="PF14622">
    <property type="entry name" value="Ribonucleas_3_3"/>
    <property type="match status" value="1"/>
</dbReference>